<dbReference type="AlphaFoldDB" id="A0A0K2TLC7"/>
<protein>
    <submittedName>
        <fullName evidence="2">Uncharacterized protein</fullName>
    </submittedName>
</protein>
<organism evidence="2">
    <name type="scientific">Lepeophtheirus salmonis</name>
    <name type="common">Salmon louse</name>
    <name type="synonym">Caligus salmonis</name>
    <dbReference type="NCBI Taxonomy" id="72036"/>
    <lineage>
        <taxon>Eukaryota</taxon>
        <taxon>Metazoa</taxon>
        <taxon>Ecdysozoa</taxon>
        <taxon>Arthropoda</taxon>
        <taxon>Crustacea</taxon>
        <taxon>Multicrustacea</taxon>
        <taxon>Hexanauplia</taxon>
        <taxon>Copepoda</taxon>
        <taxon>Siphonostomatoida</taxon>
        <taxon>Caligidae</taxon>
        <taxon>Lepeophtheirus</taxon>
    </lineage>
</organism>
<sequence>MGPLVTILLSTPNGQGKGHKEKSSHSVEEEHVFPFSSHIDLKLSAAITSVWKVLDNWRSIIYCLVDLI</sequence>
<accession>A0A0K2TLC7</accession>
<evidence type="ECO:0000256" key="1">
    <source>
        <dbReference type="SAM" id="MobiDB-lite"/>
    </source>
</evidence>
<name>A0A0K2TLC7_LEPSM</name>
<dbReference type="EMBL" id="HACA01009348">
    <property type="protein sequence ID" value="CDW26709.1"/>
    <property type="molecule type" value="Transcribed_RNA"/>
</dbReference>
<reference evidence="2" key="1">
    <citation type="submission" date="2014-05" db="EMBL/GenBank/DDBJ databases">
        <authorList>
            <person name="Chronopoulou M."/>
        </authorList>
    </citation>
    <scope>NUCLEOTIDE SEQUENCE</scope>
    <source>
        <tissue evidence="2">Whole organism</tissue>
    </source>
</reference>
<evidence type="ECO:0000313" key="2">
    <source>
        <dbReference type="EMBL" id="CDW26709.1"/>
    </source>
</evidence>
<proteinExistence type="predicted"/>
<feature type="region of interest" description="Disordered" evidence="1">
    <location>
        <begin position="1"/>
        <end position="23"/>
    </location>
</feature>